<dbReference type="EMBL" id="AGNK02005458">
    <property type="status" value="NOT_ANNOTATED_CDS"/>
    <property type="molecule type" value="Genomic_DNA"/>
</dbReference>
<keyword evidence="5" id="KW-0479">Metal-binding</keyword>
<evidence type="ECO:0000256" key="3">
    <source>
        <dbReference type="ARBA" id="ARBA00022679"/>
    </source>
</evidence>
<keyword evidence="3" id="KW-0808">Transferase</keyword>
<evidence type="ECO:0000313" key="16">
    <source>
        <dbReference type="Proteomes" id="UP000004995"/>
    </source>
</evidence>
<dbReference type="SUPFAM" id="SSF57850">
    <property type="entry name" value="RING/U-box"/>
    <property type="match status" value="1"/>
</dbReference>
<evidence type="ECO:0000256" key="11">
    <source>
        <dbReference type="ARBA" id="ARBA00024209"/>
    </source>
</evidence>
<accession>K4AKM3</accession>
<dbReference type="AlphaFoldDB" id="K4AKM3"/>
<evidence type="ECO:0000256" key="9">
    <source>
        <dbReference type="ARBA" id="ARBA00022989"/>
    </source>
</evidence>
<dbReference type="PROSITE" id="PS50089">
    <property type="entry name" value="ZF_RING_2"/>
    <property type="match status" value="1"/>
</dbReference>
<name>K4AKM3_SETIT</name>
<keyword evidence="9" id="KW-1133">Transmembrane helix</keyword>
<evidence type="ECO:0000256" key="12">
    <source>
        <dbReference type="PROSITE-ProRule" id="PRU00175"/>
    </source>
</evidence>
<dbReference type="Gramene" id="KQK87917">
    <property type="protein sequence ID" value="KQK87917"/>
    <property type="gene ID" value="SETIT_039446mg"/>
</dbReference>
<reference evidence="15" key="2">
    <citation type="submission" date="2018-08" db="UniProtKB">
        <authorList>
            <consortium name="EnsemblPlants"/>
        </authorList>
    </citation>
    <scope>IDENTIFICATION</scope>
    <source>
        <strain evidence="15">Yugu1</strain>
    </source>
</reference>
<keyword evidence="6 12" id="KW-0863">Zinc-finger</keyword>
<dbReference type="HOGENOM" id="CLU_1047338_0_0_1"/>
<dbReference type="GO" id="GO:0016740">
    <property type="term" value="F:transferase activity"/>
    <property type="evidence" value="ECO:0007669"/>
    <property type="project" value="UniProtKB-KW"/>
</dbReference>
<feature type="domain" description="RING-type" evidence="14">
    <location>
        <begin position="86"/>
        <end position="130"/>
    </location>
</feature>
<comment type="similarity">
    <text evidence="11">Belongs to the RING-type zinc finger family. ATL subfamily.</text>
</comment>
<reference evidence="16" key="1">
    <citation type="journal article" date="2012" name="Nat. Biotechnol.">
        <title>Reference genome sequence of the model plant Setaria.</title>
        <authorList>
            <person name="Bennetzen J.L."/>
            <person name="Schmutz J."/>
            <person name="Wang H."/>
            <person name="Percifield R."/>
            <person name="Hawkins J."/>
            <person name="Pontaroli A.C."/>
            <person name="Estep M."/>
            <person name="Feng L."/>
            <person name="Vaughn J.N."/>
            <person name="Grimwood J."/>
            <person name="Jenkins J."/>
            <person name="Barry K."/>
            <person name="Lindquist E."/>
            <person name="Hellsten U."/>
            <person name="Deshpande S."/>
            <person name="Wang X."/>
            <person name="Wu X."/>
            <person name="Mitros T."/>
            <person name="Triplett J."/>
            <person name="Yang X."/>
            <person name="Ye C.Y."/>
            <person name="Mauro-Herrera M."/>
            <person name="Wang L."/>
            <person name="Li P."/>
            <person name="Sharma M."/>
            <person name="Sharma R."/>
            <person name="Ronald P.C."/>
            <person name="Panaud O."/>
            <person name="Kellogg E.A."/>
            <person name="Brutnell T.P."/>
            <person name="Doust A.N."/>
            <person name="Tuskan G.A."/>
            <person name="Rokhsar D."/>
            <person name="Devos K.M."/>
        </authorList>
    </citation>
    <scope>NUCLEOTIDE SEQUENCE [LARGE SCALE GENOMIC DNA]</scope>
    <source>
        <strain evidence="16">cv. Yugu1</strain>
    </source>
</reference>
<evidence type="ECO:0000256" key="5">
    <source>
        <dbReference type="ARBA" id="ARBA00022723"/>
    </source>
</evidence>
<dbReference type="EnsemblPlants" id="KQK87917">
    <property type="protein sequence ID" value="KQK87917"/>
    <property type="gene ID" value="SETIT_039446mg"/>
</dbReference>
<evidence type="ECO:0000256" key="8">
    <source>
        <dbReference type="ARBA" id="ARBA00022833"/>
    </source>
</evidence>
<comment type="pathway">
    <text evidence="2">Protein modification; protein ubiquitination.</text>
</comment>
<dbReference type="Proteomes" id="UP000004995">
    <property type="component" value="Unassembled WGS sequence"/>
</dbReference>
<protein>
    <recommendedName>
        <fullName evidence="14">RING-type domain-containing protein</fullName>
    </recommendedName>
</protein>
<feature type="compositionally biased region" description="Basic residues" evidence="13">
    <location>
        <begin position="211"/>
        <end position="221"/>
    </location>
</feature>
<evidence type="ECO:0000256" key="7">
    <source>
        <dbReference type="ARBA" id="ARBA00022786"/>
    </source>
</evidence>
<organism evidence="15 16">
    <name type="scientific">Setaria italica</name>
    <name type="common">Foxtail millet</name>
    <name type="synonym">Panicum italicum</name>
    <dbReference type="NCBI Taxonomy" id="4555"/>
    <lineage>
        <taxon>Eukaryota</taxon>
        <taxon>Viridiplantae</taxon>
        <taxon>Streptophyta</taxon>
        <taxon>Embryophyta</taxon>
        <taxon>Tracheophyta</taxon>
        <taxon>Spermatophyta</taxon>
        <taxon>Magnoliopsida</taxon>
        <taxon>Liliopsida</taxon>
        <taxon>Poales</taxon>
        <taxon>Poaceae</taxon>
        <taxon>PACMAD clade</taxon>
        <taxon>Panicoideae</taxon>
        <taxon>Panicodae</taxon>
        <taxon>Paniceae</taxon>
        <taxon>Cenchrinae</taxon>
        <taxon>Setaria</taxon>
    </lineage>
</organism>
<feature type="region of interest" description="Disordered" evidence="13">
    <location>
        <begin position="199"/>
        <end position="266"/>
    </location>
</feature>
<comment type="subcellular location">
    <subcellularLocation>
        <location evidence="1">Membrane</location>
        <topology evidence="1">Single-pass membrane protein</topology>
    </subcellularLocation>
</comment>
<evidence type="ECO:0000259" key="14">
    <source>
        <dbReference type="PROSITE" id="PS50089"/>
    </source>
</evidence>
<sequence length="266" mass="28299">MSLDAATAAEVAAVVALAVLIVAIAAASAGACAGRAAAAVHDIERALGADTLVRYDQAKAAFRSRRASAPSTEGKENVEEEEAPSCAFCLSEYSRADELVRVVPACRHFFHAECGVDAWLRKRGTCPLCRGRVTPLPRLPRPECPPLPARARGDAWVSRLQTKQYTPAAAAAATGTPTEKVLMRLPLVAQPSRSLLHTFTAPRRGTPSRVAPRKPKHRHGNRTGVAGREGGAKRSASRRRKEPCRSVVDGNFPPSTRCPSAGSKGR</sequence>
<evidence type="ECO:0000256" key="13">
    <source>
        <dbReference type="SAM" id="MobiDB-lite"/>
    </source>
</evidence>
<evidence type="ECO:0000256" key="6">
    <source>
        <dbReference type="ARBA" id="ARBA00022771"/>
    </source>
</evidence>
<dbReference type="PANTHER" id="PTHR45768">
    <property type="entry name" value="E3 UBIQUITIN-PROTEIN LIGASE RNF13-LIKE"/>
    <property type="match status" value="1"/>
</dbReference>
<dbReference type="PANTHER" id="PTHR45768:SF18">
    <property type="entry name" value="RING-H2 FINGER PROTEIN ATL47-RELATED"/>
    <property type="match status" value="1"/>
</dbReference>
<keyword evidence="10" id="KW-0472">Membrane</keyword>
<dbReference type="Gene3D" id="3.30.40.10">
    <property type="entry name" value="Zinc/RING finger domain, C3HC4 (zinc finger)"/>
    <property type="match status" value="1"/>
</dbReference>
<dbReference type="InterPro" id="IPR013083">
    <property type="entry name" value="Znf_RING/FYVE/PHD"/>
</dbReference>
<keyword evidence="16" id="KW-1185">Reference proteome</keyword>
<keyword evidence="8" id="KW-0862">Zinc</keyword>
<dbReference type="GO" id="GO:0008270">
    <property type="term" value="F:zinc ion binding"/>
    <property type="evidence" value="ECO:0007669"/>
    <property type="project" value="UniProtKB-KW"/>
</dbReference>
<evidence type="ECO:0000256" key="4">
    <source>
        <dbReference type="ARBA" id="ARBA00022692"/>
    </source>
</evidence>
<evidence type="ECO:0000256" key="1">
    <source>
        <dbReference type="ARBA" id="ARBA00004167"/>
    </source>
</evidence>
<dbReference type="InterPro" id="IPR001841">
    <property type="entry name" value="Znf_RING"/>
</dbReference>
<evidence type="ECO:0000313" key="15">
    <source>
        <dbReference type="EnsemblPlants" id="KQK87917"/>
    </source>
</evidence>
<dbReference type="Pfam" id="PF13639">
    <property type="entry name" value="zf-RING_2"/>
    <property type="match status" value="1"/>
</dbReference>
<evidence type="ECO:0000256" key="2">
    <source>
        <dbReference type="ARBA" id="ARBA00004906"/>
    </source>
</evidence>
<dbReference type="SMART" id="SM00184">
    <property type="entry name" value="RING"/>
    <property type="match status" value="1"/>
</dbReference>
<keyword evidence="4" id="KW-0812">Transmembrane</keyword>
<proteinExistence type="inferred from homology"/>
<keyword evidence="7" id="KW-0833">Ubl conjugation pathway</keyword>
<dbReference type="GO" id="GO:0016020">
    <property type="term" value="C:membrane"/>
    <property type="evidence" value="ECO:0007669"/>
    <property type="project" value="UniProtKB-SubCell"/>
</dbReference>
<dbReference type="eggNOG" id="KOG0800">
    <property type="taxonomic scope" value="Eukaryota"/>
</dbReference>
<dbReference type="InParanoid" id="K4AKM3"/>
<evidence type="ECO:0000256" key="10">
    <source>
        <dbReference type="ARBA" id="ARBA00023136"/>
    </source>
</evidence>